<dbReference type="STRING" id="35608.A0A2U1PFS9"/>
<reference evidence="2 3" key="1">
    <citation type="journal article" date="2018" name="Mol. Plant">
        <title>The genome of Artemisia annua provides insight into the evolution of Asteraceae family and artemisinin biosynthesis.</title>
        <authorList>
            <person name="Shen Q."/>
            <person name="Zhang L."/>
            <person name="Liao Z."/>
            <person name="Wang S."/>
            <person name="Yan T."/>
            <person name="Shi P."/>
            <person name="Liu M."/>
            <person name="Fu X."/>
            <person name="Pan Q."/>
            <person name="Wang Y."/>
            <person name="Lv Z."/>
            <person name="Lu X."/>
            <person name="Zhang F."/>
            <person name="Jiang W."/>
            <person name="Ma Y."/>
            <person name="Chen M."/>
            <person name="Hao X."/>
            <person name="Li L."/>
            <person name="Tang Y."/>
            <person name="Lv G."/>
            <person name="Zhou Y."/>
            <person name="Sun X."/>
            <person name="Brodelius P.E."/>
            <person name="Rose J.K.C."/>
            <person name="Tang K."/>
        </authorList>
    </citation>
    <scope>NUCLEOTIDE SEQUENCE [LARGE SCALE GENOMIC DNA]</scope>
    <source>
        <strain evidence="3">cv. Huhao1</strain>
        <tissue evidence="2">Leaf</tissue>
    </source>
</reference>
<keyword evidence="1" id="KW-1133">Transmembrane helix</keyword>
<name>A0A2U1PFS9_ARTAN</name>
<protein>
    <submittedName>
        <fullName evidence="2">TMV resistance protein N</fullName>
    </submittedName>
</protein>
<evidence type="ECO:0000313" key="2">
    <source>
        <dbReference type="EMBL" id="PWA84604.1"/>
    </source>
</evidence>
<evidence type="ECO:0000256" key="1">
    <source>
        <dbReference type="SAM" id="Phobius"/>
    </source>
</evidence>
<keyword evidence="1" id="KW-0812">Transmembrane</keyword>
<gene>
    <name evidence="2" type="ORF">CTI12_AA005510</name>
</gene>
<keyword evidence="3" id="KW-1185">Reference proteome</keyword>
<dbReference type="EMBL" id="PKPP01001211">
    <property type="protein sequence ID" value="PWA84604.1"/>
    <property type="molecule type" value="Genomic_DNA"/>
</dbReference>
<accession>A0A2U1PFS9</accession>
<organism evidence="2 3">
    <name type="scientific">Artemisia annua</name>
    <name type="common">Sweet wormwood</name>
    <dbReference type="NCBI Taxonomy" id="35608"/>
    <lineage>
        <taxon>Eukaryota</taxon>
        <taxon>Viridiplantae</taxon>
        <taxon>Streptophyta</taxon>
        <taxon>Embryophyta</taxon>
        <taxon>Tracheophyta</taxon>
        <taxon>Spermatophyta</taxon>
        <taxon>Magnoliopsida</taxon>
        <taxon>eudicotyledons</taxon>
        <taxon>Gunneridae</taxon>
        <taxon>Pentapetalae</taxon>
        <taxon>asterids</taxon>
        <taxon>campanulids</taxon>
        <taxon>Asterales</taxon>
        <taxon>Asteraceae</taxon>
        <taxon>Asteroideae</taxon>
        <taxon>Anthemideae</taxon>
        <taxon>Artemisiinae</taxon>
        <taxon>Artemisia</taxon>
    </lineage>
</organism>
<dbReference type="AlphaFoldDB" id="A0A2U1PFS9"/>
<dbReference type="Proteomes" id="UP000245207">
    <property type="component" value="Unassembled WGS sequence"/>
</dbReference>
<proteinExistence type="predicted"/>
<keyword evidence="1" id="KW-0472">Membrane</keyword>
<comment type="caution">
    <text evidence="2">The sequence shown here is derived from an EMBL/GenBank/DDBJ whole genome shotgun (WGS) entry which is preliminary data.</text>
</comment>
<feature type="transmembrane region" description="Helical" evidence="1">
    <location>
        <begin position="12"/>
        <end position="31"/>
    </location>
</feature>
<sequence length="61" mass="7038">MDAMWKPQKFKAIYVWATMLPVYWAFGDSLLDQSNAFALLPNPRGKTWLLSLCLSIKYGLQ</sequence>
<evidence type="ECO:0000313" key="3">
    <source>
        <dbReference type="Proteomes" id="UP000245207"/>
    </source>
</evidence>
<dbReference type="OrthoDB" id="1429670at2759"/>